<name>A0A2P7EDW1_9SYNE</name>
<dbReference type="Pfam" id="PF20429">
    <property type="entry name" value="Tab2-like_C"/>
    <property type="match status" value="1"/>
</dbReference>
<evidence type="ECO:0000259" key="2">
    <source>
        <dbReference type="Pfam" id="PF20429"/>
    </source>
</evidence>
<feature type="domain" description="RNA-binding protein Tab2-like N-terminal" evidence="1">
    <location>
        <begin position="8"/>
        <end position="113"/>
    </location>
</feature>
<keyword evidence="4" id="KW-1185">Reference proteome</keyword>
<dbReference type="AlphaFoldDB" id="A0A2P7EDW1"/>
<evidence type="ECO:0000259" key="1">
    <source>
        <dbReference type="Pfam" id="PF06485"/>
    </source>
</evidence>
<evidence type="ECO:0008006" key="5">
    <source>
        <dbReference type="Google" id="ProtNLM"/>
    </source>
</evidence>
<sequence>MNSLPADWELDYYSRPLQDANGKKRWELLLNSSNNSFRWQRFCPAESVNSQWLNQALSDAISEAKAEGIEIAPRLRCWRPSMRTMVQRAAEPLGLEVIGSRRCYGLIEWIQEREAEVYPAMEGFLVGPLAPPPSPIKPLALPLPEAVRGDQWSWASLPAASLAEANQWPIDFAGLIPLPELSKAASIPGVRLFSPSRALALAGWLSGLEPVRLEVRDQQLVLEAGIEDRWLVSDLAPEAADAAKQVLNEARSNAGGLQFLAVQSSEAVSNFSGFWLLRDLADG</sequence>
<dbReference type="InterPro" id="IPR046761">
    <property type="entry name" value="Tab2-like_C"/>
</dbReference>
<reference evidence="4" key="1">
    <citation type="submission" date="2018-03" db="EMBL/GenBank/DDBJ databases">
        <title>Ecological and genomic features of two cosmopolitan and abundant freshwater picocyanobacteria.</title>
        <authorList>
            <person name="Cabello-Yeves P.J."/>
            <person name="Picazo A."/>
            <person name="Camacho A."/>
            <person name="Callieri C."/>
            <person name="Rosselli R."/>
            <person name="Roda-Garcia J."/>
            <person name="Coutinho F.H."/>
            <person name="Rodriguez-Valera F."/>
        </authorList>
    </citation>
    <scope>NUCLEOTIDE SEQUENCE [LARGE SCALE GENOMIC DNA]</scope>
    <source>
        <strain evidence="4">Tous</strain>
    </source>
</reference>
<organism evidence="3 4">
    <name type="scientific">Synechococcus lacustris str. Tous</name>
    <dbReference type="NCBI Taxonomy" id="1910958"/>
    <lineage>
        <taxon>Bacteria</taxon>
        <taxon>Bacillati</taxon>
        <taxon>Cyanobacteriota</taxon>
        <taxon>Cyanophyceae</taxon>
        <taxon>Synechococcales</taxon>
        <taxon>Synechococcaceae</taxon>
        <taxon>Synechococcus</taxon>
    </lineage>
</organism>
<protein>
    <recommendedName>
        <fullName evidence="5">DUF1092 domain-containing protein</fullName>
    </recommendedName>
</protein>
<dbReference type="STRING" id="1910958.BTM30_01885"/>
<dbReference type="PANTHER" id="PTHR34556:SF2">
    <property type="entry name" value="PROTEIN TAB2 HOMOLOG, CHLOROPLASTIC"/>
    <property type="match status" value="1"/>
</dbReference>
<proteinExistence type="predicted"/>
<accession>A0A2P7EDW1</accession>
<feature type="domain" description="RNA-binding protein Tab2/Atab2 C-terminal" evidence="2">
    <location>
        <begin position="137"/>
        <end position="278"/>
    </location>
</feature>
<dbReference type="Proteomes" id="UP000240206">
    <property type="component" value="Unassembled WGS sequence"/>
</dbReference>
<dbReference type="PANTHER" id="PTHR34556">
    <property type="match status" value="1"/>
</dbReference>
<gene>
    <name evidence="3" type="ORF">C7K08_07730</name>
</gene>
<dbReference type="EMBL" id="PXVC01000031">
    <property type="protein sequence ID" value="PSI01420.1"/>
    <property type="molecule type" value="Genomic_DNA"/>
</dbReference>
<dbReference type="InterPro" id="IPR046760">
    <property type="entry name" value="Tab2-like_N"/>
</dbReference>
<evidence type="ECO:0000313" key="3">
    <source>
        <dbReference type="EMBL" id="PSI01420.1"/>
    </source>
</evidence>
<comment type="caution">
    <text evidence="3">The sequence shown here is derived from an EMBL/GenBank/DDBJ whole genome shotgun (WGS) entry which is preliminary data.</text>
</comment>
<dbReference type="InterPro" id="IPR009472">
    <property type="entry name" value="Tab2-like"/>
</dbReference>
<dbReference type="GO" id="GO:0003723">
    <property type="term" value="F:RNA binding"/>
    <property type="evidence" value="ECO:0007669"/>
    <property type="project" value="InterPro"/>
</dbReference>
<dbReference type="Pfam" id="PF06485">
    <property type="entry name" value="Tab2-like_N"/>
    <property type="match status" value="1"/>
</dbReference>
<dbReference type="RefSeq" id="WP_106500068.1">
    <property type="nucleotide sequence ID" value="NZ_PXVC01000031.1"/>
</dbReference>
<evidence type="ECO:0000313" key="4">
    <source>
        <dbReference type="Proteomes" id="UP000240206"/>
    </source>
</evidence>